<feature type="repeat" description="TPR" evidence="3">
    <location>
        <begin position="61"/>
        <end position="94"/>
    </location>
</feature>
<feature type="repeat" description="TPR" evidence="3">
    <location>
        <begin position="95"/>
        <end position="128"/>
    </location>
</feature>
<dbReference type="GO" id="GO:0004842">
    <property type="term" value="F:ubiquitin-protein transferase activity"/>
    <property type="evidence" value="ECO:0007669"/>
    <property type="project" value="InterPro"/>
</dbReference>
<dbReference type="SUPFAM" id="SSF56204">
    <property type="entry name" value="Hect, E3 ligase catalytic domain"/>
    <property type="match status" value="1"/>
</dbReference>
<dbReference type="Gene3D" id="3.30.2160.10">
    <property type="entry name" value="Hect, E3 ligase catalytic domain"/>
    <property type="match status" value="1"/>
</dbReference>
<feature type="coiled-coil region" evidence="4">
    <location>
        <begin position="552"/>
        <end position="586"/>
    </location>
</feature>
<dbReference type="SUPFAM" id="SSF48452">
    <property type="entry name" value="TPR-like"/>
    <property type="match status" value="1"/>
</dbReference>
<dbReference type="PROSITE" id="PS50237">
    <property type="entry name" value="HECT"/>
    <property type="match status" value="1"/>
</dbReference>
<dbReference type="PROSITE" id="PS50005">
    <property type="entry name" value="TPR"/>
    <property type="match status" value="3"/>
</dbReference>
<dbReference type="Pfam" id="PF00632">
    <property type="entry name" value="HECT"/>
    <property type="match status" value="1"/>
</dbReference>
<accession>A0A7S4GHR1</accession>
<evidence type="ECO:0000256" key="4">
    <source>
        <dbReference type="SAM" id="Coils"/>
    </source>
</evidence>
<dbReference type="PANTHER" id="PTHR24361">
    <property type="entry name" value="MITOGEN-ACTIVATED KINASE KINASE KINASE"/>
    <property type="match status" value="1"/>
</dbReference>
<reference evidence="8" key="1">
    <citation type="submission" date="2021-01" db="EMBL/GenBank/DDBJ databases">
        <authorList>
            <person name="Corre E."/>
            <person name="Pelletier E."/>
            <person name="Niang G."/>
            <person name="Scheremetjew M."/>
            <person name="Finn R."/>
            <person name="Kale V."/>
            <person name="Holt S."/>
            <person name="Cochrane G."/>
            <person name="Meng A."/>
            <person name="Brown T."/>
            <person name="Cohen L."/>
        </authorList>
    </citation>
    <scope>NUCLEOTIDE SEQUENCE</scope>
    <source>
        <strain evidence="8">CCMP1594</strain>
    </source>
</reference>
<evidence type="ECO:0000313" key="8">
    <source>
        <dbReference type="EMBL" id="CAE0837477.1"/>
    </source>
</evidence>
<dbReference type="InterPro" id="IPR011009">
    <property type="entry name" value="Kinase-like_dom_sf"/>
</dbReference>
<dbReference type="InterPro" id="IPR011990">
    <property type="entry name" value="TPR-like_helical_dom_sf"/>
</dbReference>
<keyword evidence="1 2" id="KW-0833">Ubl conjugation pathway</keyword>
<dbReference type="Gene3D" id="3.30.2410.10">
    <property type="entry name" value="Hect, E3 ligase catalytic domain"/>
    <property type="match status" value="1"/>
</dbReference>
<dbReference type="InterPro" id="IPR008271">
    <property type="entry name" value="Ser/Thr_kinase_AS"/>
</dbReference>
<dbReference type="SMART" id="SM00119">
    <property type="entry name" value="HECTc"/>
    <property type="match status" value="1"/>
</dbReference>
<dbReference type="PANTHER" id="PTHR24361:SF613">
    <property type="entry name" value="NUCLEAR RECEPTOR-BINDING PROTEIN-RELATED"/>
    <property type="match status" value="1"/>
</dbReference>
<organism evidence="8">
    <name type="scientific">Eutreptiella gymnastica</name>
    <dbReference type="NCBI Taxonomy" id="73025"/>
    <lineage>
        <taxon>Eukaryota</taxon>
        <taxon>Discoba</taxon>
        <taxon>Euglenozoa</taxon>
        <taxon>Euglenida</taxon>
        <taxon>Spirocuta</taxon>
        <taxon>Euglenophyceae</taxon>
        <taxon>Eutreptiales</taxon>
        <taxon>Eutreptiaceae</taxon>
        <taxon>Eutreptiella</taxon>
    </lineage>
</organism>
<dbReference type="Gene3D" id="1.10.510.10">
    <property type="entry name" value="Transferase(Phosphotransferase) domain 1"/>
    <property type="match status" value="1"/>
</dbReference>
<evidence type="ECO:0008006" key="9">
    <source>
        <dbReference type="Google" id="ProtNLM"/>
    </source>
</evidence>
<evidence type="ECO:0000259" key="7">
    <source>
        <dbReference type="PROSITE" id="PS50237"/>
    </source>
</evidence>
<dbReference type="PROSITE" id="PS00108">
    <property type="entry name" value="PROTEIN_KINASE_ST"/>
    <property type="match status" value="1"/>
</dbReference>
<dbReference type="InterPro" id="IPR000569">
    <property type="entry name" value="HECT_dom"/>
</dbReference>
<evidence type="ECO:0000259" key="6">
    <source>
        <dbReference type="PROSITE" id="PS50011"/>
    </source>
</evidence>
<dbReference type="Pfam" id="PF13414">
    <property type="entry name" value="TPR_11"/>
    <property type="match status" value="1"/>
</dbReference>
<dbReference type="GO" id="GO:0005524">
    <property type="term" value="F:ATP binding"/>
    <property type="evidence" value="ECO:0007669"/>
    <property type="project" value="InterPro"/>
</dbReference>
<feature type="repeat" description="TPR" evidence="3">
    <location>
        <begin position="129"/>
        <end position="162"/>
    </location>
</feature>
<dbReference type="InterPro" id="IPR019734">
    <property type="entry name" value="TPR_rpt"/>
</dbReference>
<sequence length="1324" mass="148016">MDMERFFRLVSSGQGDGTGSRSQNADRVFTAANLGPSVPWVFDNATGFSQFVPPEEGRPEAVREKDFGNDAYNAGRYEEAVRHYTNAIHLDKDNATYYTNRSAAFLALDKLEQALYDANKAIKLKPDWSRGHSRKGAVLYRQGKYMLAAAAYAEAVALDPEDNKLKMGQAKSELAYKREVMVEHLTDSKCTQTNEVNEGELGAVIKSNISWSDGFALLDRVHQLRRDNFFYDPSADLVADSLKKDVEATTEFNRLVRQNKNTIQYPRFCKLQQAFYDHQDTLRERALGGNKQAYDAALKERNESEQELINMATASLNAYHDLAELEKKRSEYIRTVCDETEGHMKLLQKYCDEELPPVIVPNLIESTVIEGEGREPTTPTGVITTREPAALGRDSSVSSVTEINDADDRDRSAIVLNGHSSEDLSAPHPKRRKASEAPGSPKTPRERTFATTRIKLDQYQEWKQKLLHEVGDAVSATNAAANHLHHCLLQEEMLLLRNLPLLNEAPTILRQLCGLASNTVRDLKQEDVSVSLQHIRSQQADFESAYTNLLNIKESRTQADRLLQEETELEKERLALEKRRIKVQAEADWLKVQGEDGDSLDKAVKLIAEYKERISRVVSRQSEVEQLLSDLAQSHQPELLWNAVAGENSTKNRHLKWVKGSGAWMNRSLTDFDIKRILGTSRNSKVFQATHYGHDCVLKEIPMDGEDARKALMNEVKIITQMNHPNIMHINGVFADGPMAYVVMPYYPNGTVCDYVKNNAVSPWILQEIFRQMCSGVANLHEHGVIHRDLKPSNILMQGAQPLIADFGIAKDTARELDTTTASGVIKGTTSYLSPEVLQGSKHTSASDIWALGVVMYEIAAAVEQKSDESGNSEPGPMPVLMPGQDEIQVPTGALGNPRLEDLVTSILQKDPQQRPTAHAVLAHPYFAVSLLQDMTENRTLIDSDQKLAAFASFLQQLRSAERSGALLKVQLDRNDILGSIEMMVDSLGNEAILHPVFASFRNESAVDEGGVRTEMYSLYFMKCVARDTRLFVCSEVDEEESSSSSSAGSKGADDVVLGAFYLPNPLKDDPQDLKAYNVFGRMLLKSLVDNCPCPFQPSLVLFKYLAGVPVGLADLEQYDKVFAHHLRDLLITKEDVSTMGLDFSDLMDGGEDIPVTNDNKREYVEKKIQYTLVGQRKDQLEAILHGFYCNAKVTPQLKLLSPVELMILMCGSQHIKPELLSKQLAFRGWPVASKTPQMLIDLIHNMSQNHLRRFLRLTTAACVLPYNGLRRKISVVCLPSSEALPVGHTCSIQLDLPDYNNSDKLKQKMDLALAHVDDPFGYA</sequence>
<feature type="domain" description="HECT" evidence="7">
    <location>
        <begin position="1001"/>
        <end position="1324"/>
    </location>
</feature>
<dbReference type="InterPro" id="IPR035983">
    <property type="entry name" value="Hect_E3_ubiquitin_ligase"/>
</dbReference>
<dbReference type="GO" id="GO:0004674">
    <property type="term" value="F:protein serine/threonine kinase activity"/>
    <property type="evidence" value="ECO:0007669"/>
    <property type="project" value="TreeGrafter"/>
</dbReference>
<keyword evidence="4" id="KW-0175">Coiled coil</keyword>
<dbReference type="SMART" id="SM00220">
    <property type="entry name" value="S_TKc"/>
    <property type="match status" value="1"/>
</dbReference>
<protein>
    <recommendedName>
        <fullName evidence="9">Protein kinase domain-containing protein</fullName>
    </recommendedName>
</protein>
<dbReference type="InterPro" id="IPR053235">
    <property type="entry name" value="Ser_Thr_kinase"/>
</dbReference>
<dbReference type="SUPFAM" id="SSF56112">
    <property type="entry name" value="Protein kinase-like (PK-like)"/>
    <property type="match status" value="1"/>
</dbReference>
<dbReference type="GO" id="GO:0005737">
    <property type="term" value="C:cytoplasm"/>
    <property type="evidence" value="ECO:0007669"/>
    <property type="project" value="TreeGrafter"/>
</dbReference>
<gene>
    <name evidence="8" type="ORF">EGYM00163_LOCUS48849</name>
</gene>
<evidence type="ECO:0000256" key="1">
    <source>
        <dbReference type="ARBA" id="ARBA00022786"/>
    </source>
</evidence>
<dbReference type="CDD" id="cd00180">
    <property type="entry name" value="PKc"/>
    <property type="match status" value="1"/>
</dbReference>
<feature type="domain" description="Protein kinase" evidence="6">
    <location>
        <begin position="672"/>
        <end position="927"/>
    </location>
</feature>
<dbReference type="Gene3D" id="1.25.40.10">
    <property type="entry name" value="Tetratricopeptide repeat domain"/>
    <property type="match status" value="1"/>
</dbReference>
<dbReference type="Pfam" id="PF00069">
    <property type="entry name" value="Pkinase"/>
    <property type="match status" value="1"/>
</dbReference>
<dbReference type="SMART" id="SM00028">
    <property type="entry name" value="TPR"/>
    <property type="match status" value="3"/>
</dbReference>
<dbReference type="InterPro" id="IPR000719">
    <property type="entry name" value="Prot_kinase_dom"/>
</dbReference>
<keyword evidence="3" id="KW-0802">TPR repeat</keyword>
<dbReference type="EMBL" id="HBJA01141950">
    <property type="protein sequence ID" value="CAE0837477.1"/>
    <property type="molecule type" value="Transcribed_RNA"/>
</dbReference>
<dbReference type="PROSITE" id="PS50011">
    <property type="entry name" value="PROTEIN_KINASE_DOM"/>
    <property type="match status" value="1"/>
</dbReference>
<name>A0A7S4GHR1_9EUGL</name>
<dbReference type="Gene3D" id="3.90.1750.10">
    <property type="entry name" value="Hect, E3 ligase catalytic domains"/>
    <property type="match status" value="1"/>
</dbReference>
<evidence type="ECO:0000256" key="5">
    <source>
        <dbReference type="SAM" id="MobiDB-lite"/>
    </source>
</evidence>
<feature type="region of interest" description="Disordered" evidence="5">
    <location>
        <begin position="371"/>
        <end position="448"/>
    </location>
</feature>
<evidence type="ECO:0000256" key="3">
    <source>
        <dbReference type="PROSITE-ProRule" id="PRU00339"/>
    </source>
</evidence>
<dbReference type="Pfam" id="PF13432">
    <property type="entry name" value="TPR_16"/>
    <property type="match status" value="1"/>
</dbReference>
<proteinExistence type="predicted"/>
<feature type="active site" description="Glycyl thioester intermediate" evidence="2">
    <location>
        <position position="1291"/>
    </location>
</feature>
<evidence type="ECO:0000256" key="2">
    <source>
        <dbReference type="PROSITE-ProRule" id="PRU00104"/>
    </source>
</evidence>